<sequence>MSSSTWSVTPEGSGVSGIGVSTGPSPSSTTSQSPASPLGTRRFALCRSTATSSTSRRPALSAPLRARNRSRPSSTEERRANSASSPTGSRVVVRYGPPLL</sequence>
<evidence type="ECO:0000313" key="2">
    <source>
        <dbReference type="EMBL" id="QVJ01843.1"/>
    </source>
</evidence>
<evidence type="ECO:0000313" key="3">
    <source>
        <dbReference type="Proteomes" id="UP000682416"/>
    </source>
</evidence>
<feature type="compositionally biased region" description="Low complexity" evidence="1">
    <location>
        <begin position="47"/>
        <end position="65"/>
    </location>
</feature>
<gene>
    <name evidence="2" type="ORF">KGD82_02220</name>
</gene>
<dbReference type="KEGG" id="nec:KGD82_02220"/>
<keyword evidence="3" id="KW-1185">Reference proteome</keyword>
<dbReference type="AlphaFoldDB" id="A0A975LAX0"/>
<dbReference type="Proteomes" id="UP000682416">
    <property type="component" value="Chromosome"/>
</dbReference>
<accession>A0A975LAX0</accession>
<feature type="region of interest" description="Disordered" evidence="1">
    <location>
        <begin position="1"/>
        <end position="100"/>
    </location>
</feature>
<feature type="compositionally biased region" description="Low complexity" evidence="1">
    <location>
        <begin position="10"/>
        <end position="37"/>
    </location>
</feature>
<proteinExistence type="predicted"/>
<reference evidence="2" key="1">
    <citation type="submission" date="2021-05" db="EMBL/GenBank/DDBJ databases">
        <authorList>
            <person name="Kaiqin L."/>
            <person name="Jian G."/>
        </authorList>
    </citation>
    <scope>NUCLEOTIDE SEQUENCE</scope>
    <source>
        <strain evidence="2">HDS5</strain>
    </source>
</reference>
<dbReference type="EMBL" id="CP074402">
    <property type="protein sequence ID" value="QVJ01843.1"/>
    <property type="molecule type" value="Genomic_DNA"/>
</dbReference>
<organism evidence="2 3">
    <name type="scientific">Nocardiopsis eucommiae</name>
    <dbReference type="NCBI Taxonomy" id="2831970"/>
    <lineage>
        <taxon>Bacteria</taxon>
        <taxon>Bacillati</taxon>
        <taxon>Actinomycetota</taxon>
        <taxon>Actinomycetes</taxon>
        <taxon>Streptosporangiales</taxon>
        <taxon>Nocardiopsidaceae</taxon>
        <taxon>Nocardiopsis</taxon>
    </lineage>
</organism>
<evidence type="ECO:0000256" key="1">
    <source>
        <dbReference type="SAM" id="MobiDB-lite"/>
    </source>
</evidence>
<name>A0A975LAX0_9ACTN</name>
<protein>
    <submittedName>
        <fullName evidence="2">Uncharacterized protein</fullName>
    </submittedName>
</protein>